<protein>
    <submittedName>
        <fullName evidence="1">Uncharacterized protein</fullName>
    </submittedName>
</protein>
<evidence type="ECO:0000313" key="1">
    <source>
        <dbReference type="Ensembl" id="ENSOARP00020050576.1"/>
    </source>
</evidence>
<reference evidence="1" key="3">
    <citation type="submission" date="2025-09" db="UniProtKB">
        <authorList>
            <consortium name="Ensembl"/>
        </authorList>
    </citation>
    <scope>IDENTIFICATION</scope>
</reference>
<accession>A0AC11DX66</accession>
<sequence>MPSSHLILCRPLLLLPPIPPSIRVFSSESTLHMRWPKYWSFSFSIIPSKEILGLISLRMDWLDLLAVQGILKSLLQHHSSKASILRCSAFFTVQLSHPYMTTGKTIALTRRTFVGKAMSLLLNMLSRLVITFLPRSKRLLIGSQKMSWRGLGVATVSLGNPSPSEGEFGVS</sequence>
<proteinExistence type="predicted"/>
<organism evidence="1">
    <name type="scientific">Ovis aries</name>
    <name type="common">Sheep</name>
    <dbReference type="NCBI Taxonomy" id="9940"/>
    <lineage>
        <taxon>Eukaryota</taxon>
        <taxon>Metazoa</taxon>
        <taxon>Chordata</taxon>
        <taxon>Craniata</taxon>
        <taxon>Vertebrata</taxon>
        <taxon>Euteleostomi</taxon>
        <taxon>Mammalia</taxon>
        <taxon>Eutheria</taxon>
        <taxon>Laurasiatheria</taxon>
        <taxon>Artiodactyla</taxon>
        <taxon>Ruminantia</taxon>
        <taxon>Pecora</taxon>
        <taxon>Bovidae</taxon>
        <taxon>Caprinae</taxon>
        <taxon>Ovis</taxon>
    </lineage>
</organism>
<name>A0AC11DX66_SHEEP</name>
<reference evidence="1" key="1">
    <citation type="submission" date="2020-11" db="EMBL/GenBank/DDBJ databases">
        <authorList>
            <person name="Davenport K.M."/>
            <person name="Bickhart D.M."/>
            <person name="Smith T.P.L."/>
            <person name="Murdoch B.M."/>
            <person name="Rosen B.D."/>
        </authorList>
    </citation>
    <scope>NUCLEOTIDE SEQUENCE [LARGE SCALE GENOMIC DNA]</scope>
    <source>
        <strain evidence="1">OAR_USU_Benz2616</strain>
    </source>
</reference>
<reference evidence="1" key="2">
    <citation type="submission" date="2025-08" db="UniProtKB">
        <authorList>
            <consortium name="Ensembl"/>
        </authorList>
    </citation>
    <scope>IDENTIFICATION</scope>
</reference>
<dbReference type="Ensembl" id="ENSOART00020045382.1">
    <property type="protein sequence ID" value="ENSOARP00020050576.1"/>
    <property type="gene ID" value="ENSOARG00020036316.1"/>
</dbReference>